<evidence type="ECO:0000256" key="2">
    <source>
        <dbReference type="ARBA" id="ARBA00022448"/>
    </source>
</evidence>
<dbReference type="InterPro" id="IPR001638">
    <property type="entry name" value="Solute-binding_3/MltF_N"/>
</dbReference>
<dbReference type="SUPFAM" id="SSF53850">
    <property type="entry name" value="Periplasmic binding protein-like II"/>
    <property type="match status" value="1"/>
</dbReference>
<keyword evidence="2" id="KW-0813">Transport</keyword>
<feature type="chain" id="PRO_5020688778" evidence="4">
    <location>
        <begin position="31"/>
        <end position="278"/>
    </location>
</feature>
<dbReference type="Gene3D" id="3.40.190.10">
    <property type="entry name" value="Periplasmic binding protein-like II"/>
    <property type="match status" value="2"/>
</dbReference>
<dbReference type="RefSeq" id="WP_146622088.1">
    <property type="nucleotide sequence ID" value="NZ_BJCC01000012.1"/>
</dbReference>
<dbReference type="GO" id="GO:0016020">
    <property type="term" value="C:membrane"/>
    <property type="evidence" value="ECO:0007669"/>
    <property type="project" value="InterPro"/>
</dbReference>
<evidence type="ECO:0000259" key="5">
    <source>
        <dbReference type="SMART" id="SM00062"/>
    </source>
</evidence>
<dbReference type="Pfam" id="PF00497">
    <property type="entry name" value="SBP_bac_3"/>
    <property type="match status" value="1"/>
</dbReference>
<evidence type="ECO:0000313" key="8">
    <source>
        <dbReference type="Proteomes" id="UP000290567"/>
    </source>
</evidence>
<dbReference type="SMART" id="SM00062">
    <property type="entry name" value="PBPb"/>
    <property type="match status" value="1"/>
</dbReference>
<evidence type="ECO:0000256" key="4">
    <source>
        <dbReference type="SAM" id="SignalP"/>
    </source>
</evidence>
<dbReference type="PANTHER" id="PTHR30085:SF6">
    <property type="entry name" value="ABC TRANSPORTER GLUTAMINE-BINDING PROTEIN GLNH"/>
    <property type="match status" value="1"/>
</dbReference>
<evidence type="ECO:0000313" key="7">
    <source>
        <dbReference type="EMBL" id="GCF93632.1"/>
    </source>
</evidence>
<evidence type="ECO:0000256" key="1">
    <source>
        <dbReference type="ARBA" id="ARBA00010333"/>
    </source>
</evidence>
<keyword evidence="8" id="KW-1185">Reference proteome</keyword>
<dbReference type="GO" id="GO:0015276">
    <property type="term" value="F:ligand-gated monoatomic ion channel activity"/>
    <property type="evidence" value="ECO:0007669"/>
    <property type="project" value="InterPro"/>
</dbReference>
<accession>A0A4P5PDJ6</accession>
<evidence type="ECO:0000259" key="6">
    <source>
        <dbReference type="SMART" id="SM00079"/>
    </source>
</evidence>
<dbReference type="Proteomes" id="UP000290567">
    <property type="component" value="Unassembled WGS sequence"/>
</dbReference>
<comment type="caution">
    <text evidence="7">The sequence shown here is derived from an EMBL/GenBank/DDBJ whole genome shotgun (WGS) entry which is preliminary data.</text>
</comment>
<gene>
    <name evidence="7" type="primary">glnH</name>
    <name evidence="7" type="ORF">NRIC_15230</name>
</gene>
<feature type="domain" description="Solute-binding protein family 3/N-terminal" evidence="5">
    <location>
        <begin position="43"/>
        <end position="266"/>
    </location>
</feature>
<reference evidence="8" key="1">
    <citation type="submission" date="2019-02" db="EMBL/GenBank/DDBJ databases">
        <title>Draft genome sequence of Enterococcus sp. Gos25-1.</title>
        <authorList>
            <person name="Tanaka N."/>
            <person name="Shiwa Y."/>
            <person name="Fujita N."/>
        </authorList>
    </citation>
    <scope>NUCLEOTIDE SEQUENCE [LARGE SCALE GENOMIC DNA]</scope>
    <source>
        <strain evidence="8">Gos25-1</strain>
    </source>
</reference>
<name>A0A4P5PDJ6_9ENTE</name>
<dbReference type="GO" id="GO:0005576">
    <property type="term" value="C:extracellular region"/>
    <property type="evidence" value="ECO:0007669"/>
    <property type="project" value="TreeGrafter"/>
</dbReference>
<dbReference type="CDD" id="cd13690">
    <property type="entry name" value="PBP2_GluB"/>
    <property type="match status" value="1"/>
</dbReference>
<protein>
    <submittedName>
        <fullName evidence="7">Glutamine ABC transporter substrate-binding protein</fullName>
    </submittedName>
</protein>
<evidence type="ECO:0000256" key="3">
    <source>
        <dbReference type="ARBA" id="ARBA00022729"/>
    </source>
</evidence>
<dbReference type="GO" id="GO:0030288">
    <property type="term" value="C:outer membrane-bounded periplasmic space"/>
    <property type="evidence" value="ECO:0007669"/>
    <property type="project" value="TreeGrafter"/>
</dbReference>
<dbReference type="SMART" id="SM00079">
    <property type="entry name" value="PBPe"/>
    <property type="match status" value="1"/>
</dbReference>
<feature type="domain" description="Ionotropic glutamate receptor C-terminal" evidence="6">
    <location>
        <begin position="43"/>
        <end position="265"/>
    </location>
</feature>
<dbReference type="InterPro" id="IPR001320">
    <property type="entry name" value="Iontro_rcpt_C"/>
</dbReference>
<dbReference type="PANTHER" id="PTHR30085">
    <property type="entry name" value="AMINO ACID ABC TRANSPORTER PERMEASE"/>
    <property type="match status" value="1"/>
</dbReference>
<dbReference type="PROSITE" id="PS51257">
    <property type="entry name" value="PROKAR_LIPOPROTEIN"/>
    <property type="match status" value="1"/>
</dbReference>
<feature type="signal peptide" evidence="4">
    <location>
        <begin position="1"/>
        <end position="30"/>
    </location>
</feature>
<keyword evidence="3 4" id="KW-0732">Signal</keyword>
<organism evidence="7 8">
    <name type="scientific">Enterococcus florum</name>
    <dbReference type="NCBI Taxonomy" id="2480627"/>
    <lineage>
        <taxon>Bacteria</taxon>
        <taxon>Bacillati</taxon>
        <taxon>Bacillota</taxon>
        <taxon>Bacilli</taxon>
        <taxon>Lactobacillales</taxon>
        <taxon>Enterococcaceae</taxon>
        <taxon>Enterococcus</taxon>
    </lineage>
</organism>
<dbReference type="GO" id="GO:0006865">
    <property type="term" value="P:amino acid transport"/>
    <property type="evidence" value="ECO:0007669"/>
    <property type="project" value="TreeGrafter"/>
</dbReference>
<sequence>MSNFKKKVSFLILVLLAMVGLSGCRGGSVANVNIAERIEEEPVITWGVKYDTRLFGMMNIETREVEGFDIDIARAITKQILGEEGQADFVEVTSKTRIPLLKNGNIDAIIATMTITEERLQQVNFSDIYFDAGQSLLVKKGSHIQHITDLTADDTVLAVKGSTSAINIREHAPDANILELENYAEAFTALQSGQGDAMTTDNAILLGMASENNNYGLVGGTFTKEPYGVAINKGQDDFLQEVNQALEEMHDNGTYDKIYQKWFPGVSDGKAEKGASFE</sequence>
<dbReference type="InterPro" id="IPR051455">
    <property type="entry name" value="Bact_solute-bind_prot3"/>
</dbReference>
<comment type="similarity">
    <text evidence="1">Belongs to the bacterial solute-binding protein 3 family.</text>
</comment>
<dbReference type="OrthoDB" id="115856at2"/>
<proteinExistence type="inferred from homology"/>
<dbReference type="AlphaFoldDB" id="A0A4P5PDJ6"/>
<dbReference type="EMBL" id="BJCC01000012">
    <property type="protein sequence ID" value="GCF93632.1"/>
    <property type="molecule type" value="Genomic_DNA"/>
</dbReference>